<feature type="signal peptide" evidence="4">
    <location>
        <begin position="1"/>
        <end position="27"/>
    </location>
</feature>
<organism evidence="6 7">
    <name type="scientific">Candidatus Nephthysia bennettiae</name>
    <dbReference type="NCBI Taxonomy" id="3127016"/>
    <lineage>
        <taxon>Bacteria</taxon>
        <taxon>Bacillati</taxon>
        <taxon>Candidatus Dormiibacterota</taxon>
        <taxon>Candidatus Dormibacteria</taxon>
        <taxon>Candidatus Dormibacterales</taxon>
        <taxon>Candidatus Dormibacteraceae</taxon>
        <taxon>Candidatus Nephthysia</taxon>
    </lineage>
</organism>
<dbReference type="GO" id="GO:0016798">
    <property type="term" value="F:hydrolase activity, acting on glycosyl bonds"/>
    <property type="evidence" value="ECO:0007669"/>
    <property type="project" value="UniProtKB-KW"/>
</dbReference>
<dbReference type="InterPro" id="IPR051887">
    <property type="entry name" value="GH18_Domain-Containing"/>
</dbReference>
<dbReference type="SUPFAM" id="SSF51445">
    <property type="entry name" value="(Trans)glycosidases"/>
    <property type="match status" value="1"/>
</dbReference>
<dbReference type="Gene3D" id="3.20.20.80">
    <property type="entry name" value="Glycosidases"/>
    <property type="match status" value="1"/>
</dbReference>
<proteinExistence type="predicted"/>
<dbReference type="InterPro" id="IPR017853">
    <property type="entry name" value="GH"/>
</dbReference>
<keyword evidence="1" id="KW-0378">Hydrolase</keyword>
<feature type="region of interest" description="Disordered" evidence="3">
    <location>
        <begin position="55"/>
        <end position="80"/>
    </location>
</feature>
<name>A0A934K1U3_9BACT</name>
<evidence type="ECO:0000256" key="3">
    <source>
        <dbReference type="SAM" id="MobiDB-lite"/>
    </source>
</evidence>
<dbReference type="SUPFAM" id="SSF89372">
    <property type="entry name" value="Fucose-specific lectin"/>
    <property type="match status" value="1"/>
</dbReference>
<accession>A0A934K1U3</accession>
<dbReference type="InterPro" id="IPR001223">
    <property type="entry name" value="Glyco_hydro18_cat"/>
</dbReference>
<dbReference type="GO" id="GO:0009313">
    <property type="term" value="P:oligosaccharide catabolic process"/>
    <property type="evidence" value="ECO:0007669"/>
    <property type="project" value="TreeGrafter"/>
</dbReference>
<feature type="domain" description="GH18" evidence="5">
    <location>
        <begin position="89"/>
        <end position="436"/>
    </location>
</feature>
<dbReference type="PROSITE" id="PS51910">
    <property type="entry name" value="GH18_2"/>
    <property type="match status" value="1"/>
</dbReference>
<dbReference type="PANTHER" id="PTHR46290">
    <property type="entry name" value="DI-N-ACETYLCHITOBIASE"/>
    <property type="match status" value="1"/>
</dbReference>
<sequence length="704" mass="73919">MRVPSSLRLLAAVPLLAAMFGAAPAGAASPLPSDPPSGVHALDEAAHAGQRLDLTPATSAPIPRATPQRPPAPRRPGRTTAPLVSREVFGFAPYWSLGVSGGWNYQLLTTVAYFGLDVRGDGSFDTGTPGWTGWNSQQFVNMVNRAHQSGDRVVVVIKAFDAGTVNQIVTSPAATQATIDNTIAALSSKNLDGVNVDFEGTSAGYPNVQGGMTNFMAQMSQRLHQWRSGSFVTIDTYGGSASWEGGIFKIGSLATVVDAMFVMAYDMVFGDLSGQAGPNSPLRPYPPYDDTDAVNQYLSKSPASRVILGVPYYGYKWSTTSSQPNAGTSSGASAETYGSAVTDLACVSAHGMQLASHWDGTGASPWASWFSPSSGDPCGASHGSWRELYYDDATSLGFKYDLVNGSNLRGTGMWALGYDGGSPDLWNELALKFSGVPTWDSLGGALSGGPGAAAWASNRLDVFGRGTDSGLWHRWWNGSAWGGWESIGGVLAAGTAPAAVSWSFGRLDVVVQGSDGAVWHTWFEGNSWGGWESLGGHVTSSPSVASWGSGRLDVLARGDDNGLWHRWFDRGVWSSWEPLGGGLAAAPGATGRGPGALDVFVKGTDGQLWHLWWGASGWWGWEGLGGQVASAPAASSWGSGRIDVVALGPTHELRHLYWSGQWSLWLSRGGSGTSDPALTSPGYGLVYAAVRGTDNAAWVTGIPP</sequence>
<feature type="chain" id="PRO_5037784315" description="GH18 domain-containing protein" evidence="4">
    <location>
        <begin position="28"/>
        <end position="704"/>
    </location>
</feature>
<dbReference type="GO" id="GO:0008061">
    <property type="term" value="F:chitin binding"/>
    <property type="evidence" value="ECO:0007669"/>
    <property type="project" value="InterPro"/>
</dbReference>
<dbReference type="CDD" id="cd22954">
    <property type="entry name" value="PLL_lectin"/>
    <property type="match status" value="1"/>
</dbReference>
<dbReference type="Pfam" id="PF26607">
    <property type="entry name" value="DUF8189"/>
    <property type="match status" value="1"/>
</dbReference>
<reference evidence="6" key="1">
    <citation type="submission" date="2020-10" db="EMBL/GenBank/DDBJ databases">
        <title>Ca. Dormibacterota MAGs.</title>
        <authorList>
            <person name="Montgomery K."/>
        </authorList>
    </citation>
    <scope>NUCLEOTIDE SEQUENCE [LARGE SCALE GENOMIC DNA]</scope>
    <source>
        <strain evidence="6">SC8812_S17_10</strain>
    </source>
</reference>
<dbReference type="InterPro" id="IPR058502">
    <property type="entry name" value="PLL-like_beta-prop"/>
</dbReference>
<evidence type="ECO:0000256" key="1">
    <source>
        <dbReference type="ARBA" id="ARBA00022801"/>
    </source>
</evidence>
<keyword evidence="7" id="KW-1185">Reference proteome</keyword>
<evidence type="ECO:0000259" key="5">
    <source>
        <dbReference type="PROSITE" id="PS51910"/>
    </source>
</evidence>
<evidence type="ECO:0000256" key="2">
    <source>
        <dbReference type="ARBA" id="ARBA00023295"/>
    </source>
</evidence>
<dbReference type="Pfam" id="PF00704">
    <property type="entry name" value="Glyco_hydro_18"/>
    <property type="match status" value="1"/>
</dbReference>
<dbReference type="AlphaFoldDB" id="A0A934K1U3"/>
<dbReference type="Gene3D" id="2.120.10.70">
    <property type="entry name" value="Fucose-specific lectin"/>
    <property type="match status" value="2"/>
</dbReference>
<evidence type="ECO:0000313" key="7">
    <source>
        <dbReference type="Proteomes" id="UP000612893"/>
    </source>
</evidence>
<dbReference type="SMART" id="SM00636">
    <property type="entry name" value="Glyco_18"/>
    <property type="match status" value="1"/>
</dbReference>
<dbReference type="PANTHER" id="PTHR46290:SF1">
    <property type="entry name" value="DI-N-ACETYLCHITOBIASE"/>
    <property type="match status" value="1"/>
</dbReference>
<keyword evidence="2" id="KW-0326">Glycosidase</keyword>
<keyword evidence="4" id="KW-0732">Signal</keyword>
<dbReference type="InterPro" id="IPR011583">
    <property type="entry name" value="Chitinase_II/V-like_cat"/>
</dbReference>
<dbReference type="Proteomes" id="UP000612893">
    <property type="component" value="Unassembled WGS sequence"/>
</dbReference>
<protein>
    <recommendedName>
        <fullName evidence="5">GH18 domain-containing protein</fullName>
    </recommendedName>
</protein>
<gene>
    <name evidence="6" type="ORF">JF922_09780</name>
</gene>
<dbReference type="EMBL" id="JAEKNR010000105">
    <property type="protein sequence ID" value="MBJ7598359.1"/>
    <property type="molecule type" value="Genomic_DNA"/>
</dbReference>
<evidence type="ECO:0000313" key="6">
    <source>
        <dbReference type="EMBL" id="MBJ7598359.1"/>
    </source>
</evidence>
<evidence type="ECO:0000256" key="4">
    <source>
        <dbReference type="SAM" id="SignalP"/>
    </source>
</evidence>
<comment type="caution">
    <text evidence="6">The sequence shown here is derived from an EMBL/GenBank/DDBJ whole genome shotgun (WGS) entry which is preliminary data.</text>
</comment>